<organism evidence="8 9">
    <name type="scientific">Tersicoccus solisilvae</name>
    <dbReference type="NCBI Taxonomy" id="1882339"/>
    <lineage>
        <taxon>Bacteria</taxon>
        <taxon>Bacillati</taxon>
        <taxon>Actinomycetota</taxon>
        <taxon>Actinomycetes</taxon>
        <taxon>Micrococcales</taxon>
        <taxon>Micrococcaceae</taxon>
        <taxon>Tersicoccus</taxon>
    </lineage>
</organism>
<evidence type="ECO:0000256" key="1">
    <source>
        <dbReference type="ARBA" id="ARBA00004496"/>
    </source>
</evidence>
<dbReference type="HAMAP" id="MF_01114">
    <property type="entry name" value="RecX"/>
    <property type="match status" value="1"/>
</dbReference>
<dbReference type="RefSeq" id="WP_188668569.1">
    <property type="nucleotide sequence ID" value="NZ_BMJI01000016.1"/>
</dbReference>
<sequence length="169" mass="18486">MARSIVLRQLTGSAKSRAQLEKKLADRDVPAEAAAAVLDRYEDLGLVDDAEFARTWVRSRVEYRHLGRSALRRELSLKGVDRDTVEDALADVTDDQEYAGALALLRRKVTAADRRDLAAPDGDRQRLVRRLVGMLARKGYPPGTAFRAVTEVLGDDGDGADPDAAELGV</sequence>
<accession>A0ABQ1PE21</accession>
<evidence type="ECO:0000313" key="9">
    <source>
        <dbReference type="Proteomes" id="UP000597761"/>
    </source>
</evidence>
<dbReference type="InterPro" id="IPR003783">
    <property type="entry name" value="Regulatory_RecX"/>
</dbReference>
<keyword evidence="9" id="KW-1185">Reference proteome</keyword>
<keyword evidence="4 5" id="KW-0963">Cytoplasm</keyword>
<proteinExistence type="inferred from homology"/>
<comment type="function">
    <text evidence="5">Modulates RecA activity.</text>
</comment>
<feature type="domain" description="RecX second three-helical" evidence="6">
    <location>
        <begin position="48"/>
        <end position="89"/>
    </location>
</feature>
<comment type="similarity">
    <text evidence="2 5">Belongs to the RecX family.</text>
</comment>
<dbReference type="InterPro" id="IPR053924">
    <property type="entry name" value="RecX_HTH_2nd"/>
</dbReference>
<gene>
    <name evidence="5 8" type="primary">recX</name>
    <name evidence="8" type="ORF">GCM10011512_23040</name>
</gene>
<evidence type="ECO:0000259" key="6">
    <source>
        <dbReference type="Pfam" id="PF02631"/>
    </source>
</evidence>
<evidence type="ECO:0000313" key="8">
    <source>
        <dbReference type="EMBL" id="GGC95396.1"/>
    </source>
</evidence>
<comment type="caution">
    <text evidence="8">The sequence shown here is derived from an EMBL/GenBank/DDBJ whole genome shotgun (WGS) entry which is preliminary data.</text>
</comment>
<evidence type="ECO:0000256" key="5">
    <source>
        <dbReference type="HAMAP-Rule" id="MF_01114"/>
    </source>
</evidence>
<evidence type="ECO:0000259" key="7">
    <source>
        <dbReference type="Pfam" id="PF21982"/>
    </source>
</evidence>
<evidence type="ECO:0000256" key="2">
    <source>
        <dbReference type="ARBA" id="ARBA00009695"/>
    </source>
</evidence>
<dbReference type="Gene3D" id="1.10.10.10">
    <property type="entry name" value="Winged helix-like DNA-binding domain superfamily/Winged helix DNA-binding domain"/>
    <property type="match status" value="1"/>
</dbReference>
<dbReference type="PANTHER" id="PTHR33602">
    <property type="entry name" value="REGULATORY PROTEIN RECX FAMILY PROTEIN"/>
    <property type="match status" value="1"/>
</dbReference>
<comment type="subcellular location">
    <subcellularLocation>
        <location evidence="1 5">Cytoplasm</location>
    </subcellularLocation>
</comment>
<feature type="domain" description="RecX first three-helical" evidence="7">
    <location>
        <begin position="2"/>
        <end position="40"/>
    </location>
</feature>
<evidence type="ECO:0000256" key="4">
    <source>
        <dbReference type="ARBA" id="ARBA00022490"/>
    </source>
</evidence>
<dbReference type="Pfam" id="PF21982">
    <property type="entry name" value="RecX_HTH1"/>
    <property type="match status" value="1"/>
</dbReference>
<dbReference type="Pfam" id="PF02631">
    <property type="entry name" value="RecX_HTH2"/>
    <property type="match status" value="1"/>
</dbReference>
<dbReference type="Proteomes" id="UP000597761">
    <property type="component" value="Unassembled WGS sequence"/>
</dbReference>
<dbReference type="InterPro" id="IPR053926">
    <property type="entry name" value="RecX_HTH_1st"/>
</dbReference>
<dbReference type="PANTHER" id="PTHR33602:SF1">
    <property type="entry name" value="REGULATORY PROTEIN RECX FAMILY PROTEIN"/>
    <property type="match status" value="1"/>
</dbReference>
<evidence type="ECO:0000256" key="3">
    <source>
        <dbReference type="ARBA" id="ARBA00018111"/>
    </source>
</evidence>
<dbReference type="InterPro" id="IPR036388">
    <property type="entry name" value="WH-like_DNA-bd_sf"/>
</dbReference>
<protein>
    <recommendedName>
        <fullName evidence="3 5">Regulatory protein RecX</fullName>
    </recommendedName>
</protein>
<reference evidence="9" key="1">
    <citation type="journal article" date="2019" name="Int. J. Syst. Evol. Microbiol.">
        <title>The Global Catalogue of Microorganisms (GCM) 10K type strain sequencing project: providing services to taxonomists for standard genome sequencing and annotation.</title>
        <authorList>
            <consortium name="The Broad Institute Genomics Platform"/>
            <consortium name="The Broad Institute Genome Sequencing Center for Infectious Disease"/>
            <person name="Wu L."/>
            <person name="Ma J."/>
        </authorList>
    </citation>
    <scope>NUCLEOTIDE SEQUENCE [LARGE SCALE GENOMIC DNA]</scope>
    <source>
        <strain evidence="9">CGMCC 1.15480</strain>
    </source>
</reference>
<name>A0ABQ1PE21_9MICC</name>
<dbReference type="EMBL" id="BMJI01000016">
    <property type="protein sequence ID" value="GGC95396.1"/>
    <property type="molecule type" value="Genomic_DNA"/>
</dbReference>